<name>A0A7D7QJI8_9FLAO</name>
<dbReference type="RefSeq" id="WP_181887240.1">
    <property type="nucleotide sequence ID" value="NZ_CP059472.1"/>
</dbReference>
<keyword evidence="1" id="KW-0732">Signal</keyword>
<reference evidence="2" key="3">
    <citation type="submission" date="2020-07" db="EMBL/GenBank/DDBJ databases">
        <authorList>
            <person name="Yang C."/>
        </authorList>
    </citation>
    <scope>NUCLEOTIDE SEQUENCE</scope>
    <source>
        <strain evidence="2">Cx-624</strain>
    </source>
</reference>
<dbReference type="KEGG" id="cbau:H1R16_07245"/>
<evidence type="ECO:0000256" key="1">
    <source>
        <dbReference type="SAM" id="SignalP"/>
    </source>
</evidence>
<reference evidence="5" key="2">
    <citation type="submission" date="2020-07" db="EMBL/GenBank/DDBJ databases">
        <title>Flavobacterium sp. xlx-214.</title>
        <authorList>
            <person name="Yang C."/>
        </authorList>
    </citation>
    <scope>NUCLEOTIDE SEQUENCE [LARGE SCALE GENOMIC DNA]</scope>
    <source>
        <strain evidence="5">CX-624</strain>
    </source>
</reference>
<dbReference type="EMBL" id="CP059472">
    <property type="protein sequence ID" value="QMS97525.1"/>
    <property type="molecule type" value="Genomic_DNA"/>
</dbReference>
<sequence length="178" mass="18835">MKKLILTVAVAAFGFAGAQSDNDAFRGPGDLRVNVGANFQAGGTGIAAMLDYGLGESFSVGAQAGYLLGVEENLLDGDVKAEHRFDAKARVSAHLGDVIGLPQNFDIYPGLNLGLKNFGGHAGVRYFFDKGFGVFAETQFPIAKYNTEGTGYRRLNNQFAFLIGASFDLGRRGGSVAE</sequence>
<protein>
    <recommendedName>
        <fullName evidence="6">Outer membrane beta-barrel protein</fullName>
    </recommendedName>
</protein>
<evidence type="ECO:0000313" key="3">
    <source>
        <dbReference type="EMBL" id="QMS97525.1"/>
    </source>
</evidence>
<reference evidence="3 4" key="1">
    <citation type="submission" date="2020-07" db="EMBL/GenBank/DDBJ databases">
        <title>Chryseobacterium sp.cx-624.</title>
        <authorList>
            <person name="Yang C."/>
        </authorList>
    </citation>
    <scope>NUCLEOTIDE SEQUENCE [LARGE SCALE GENOMIC DNA]</scope>
    <source>
        <strain evidence="4">cx-624</strain>
        <strain evidence="3">Cx-624</strain>
    </source>
</reference>
<dbReference type="Proteomes" id="UP000515349">
    <property type="component" value="Chromosome"/>
</dbReference>
<feature type="chain" id="PRO_5044656296" description="Outer membrane beta-barrel protein" evidence="1">
    <location>
        <begin position="19"/>
        <end position="178"/>
    </location>
</feature>
<dbReference type="Pfam" id="PF20351">
    <property type="entry name" value="DUF6646"/>
    <property type="match status" value="1"/>
</dbReference>
<feature type="signal peptide" evidence="1">
    <location>
        <begin position="1"/>
        <end position="18"/>
    </location>
</feature>
<gene>
    <name evidence="3" type="ORF">H1R16_07245</name>
    <name evidence="2" type="ORF">H2507_08195</name>
</gene>
<dbReference type="Proteomes" id="UP000539710">
    <property type="component" value="Unassembled WGS sequence"/>
</dbReference>
<dbReference type="InterPro" id="IPR046588">
    <property type="entry name" value="DUF6646"/>
</dbReference>
<evidence type="ECO:0000313" key="4">
    <source>
        <dbReference type="Proteomes" id="UP000515349"/>
    </source>
</evidence>
<evidence type="ECO:0008006" key="6">
    <source>
        <dbReference type="Google" id="ProtNLM"/>
    </source>
</evidence>
<evidence type="ECO:0000313" key="5">
    <source>
        <dbReference type="Proteomes" id="UP000539710"/>
    </source>
</evidence>
<evidence type="ECO:0000313" key="2">
    <source>
        <dbReference type="EMBL" id="MBA5247146.1"/>
    </source>
</evidence>
<accession>A0A7D7QJI8</accession>
<dbReference type="EMBL" id="JACEUX010000002">
    <property type="protein sequence ID" value="MBA5247146.1"/>
    <property type="molecule type" value="Genomic_DNA"/>
</dbReference>
<organism evidence="3 4">
    <name type="scientific">Marnyiella aurantia</name>
    <dbReference type="NCBI Taxonomy" id="2758037"/>
    <lineage>
        <taxon>Bacteria</taxon>
        <taxon>Pseudomonadati</taxon>
        <taxon>Bacteroidota</taxon>
        <taxon>Flavobacteriia</taxon>
        <taxon>Flavobacteriales</taxon>
        <taxon>Weeksellaceae</taxon>
        <taxon>Marnyiella</taxon>
    </lineage>
</organism>
<proteinExistence type="predicted"/>
<dbReference type="AlphaFoldDB" id="A0A7D7QJI8"/>
<keyword evidence="5" id="KW-1185">Reference proteome</keyword>